<feature type="transmembrane region" description="Helical" evidence="1">
    <location>
        <begin position="163"/>
        <end position="182"/>
    </location>
</feature>
<evidence type="ECO:0000313" key="2">
    <source>
        <dbReference type="EMBL" id="QAY61364.1"/>
    </source>
</evidence>
<organism evidence="2 3">
    <name type="scientific">Microbacterium protaetiae</name>
    <dbReference type="NCBI Taxonomy" id="2509458"/>
    <lineage>
        <taxon>Bacteria</taxon>
        <taxon>Bacillati</taxon>
        <taxon>Actinomycetota</taxon>
        <taxon>Actinomycetes</taxon>
        <taxon>Micrococcales</taxon>
        <taxon>Microbacteriaceae</taxon>
        <taxon>Microbacterium</taxon>
    </lineage>
</organism>
<gene>
    <name evidence="2" type="ORF">ET475_16200</name>
</gene>
<dbReference type="EMBL" id="CP035494">
    <property type="protein sequence ID" value="QAY61364.1"/>
    <property type="molecule type" value="Genomic_DNA"/>
</dbReference>
<dbReference type="KEGG" id="mprt:ET475_16200"/>
<protein>
    <recommendedName>
        <fullName evidence="4">DUF4386 family protein</fullName>
    </recommendedName>
</protein>
<keyword evidence="1" id="KW-0812">Transmembrane</keyword>
<feature type="transmembrane region" description="Helical" evidence="1">
    <location>
        <begin position="91"/>
        <end position="115"/>
    </location>
</feature>
<feature type="transmembrane region" description="Helical" evidence="1">
    <location>
        <begin position="135"/>
        <end position="156"/>
    </location>
</feature>
<sequence length="229" mass="23566">MTTTTTLATRWRLILTGLILGPALLVTSNAFIIPEPPGGMRAAFDAMAAQPWMLLLESIVEGLGFAISLAAFAAVTWVVRARGGAVATIGAIFCLLGVLGFAWSAGGGIFLSVLAGMPDQDAGFAAAQAMNADPLSGALIMALMFVAEAGICLVVIGLLRARLISFWPLVLVVAGIVADMVLPGVWSGLAADVLLLAAAVWLVVRLPKARAYFLSLPSTSPESAAMNAS</sequence>
<dbReference type="RefSeq" id="WP_129392657.1">
    <property type="nucleotide sequence ID" value="NZ_CP035494.1"/>
</dbReference>
<evidence type="ECO:0008006" key="4">
    <source>
        <dbReference type="Google" id="ProtNLM"/>
    </source>
</evidence>
<name>A0A4P6EGC3_9MICO</name>
<proteinExistence type="predicted"/>
<keyword evidence="3" id="KW-1185">Reference proteome</keyword>
<dbReference type="OrthoDB" id="9878103at2"/>
<evidence type="ECO:0000313" key="3">
    <source>
        <dbReference type="Proteomes" id="UP000293995"/>
    </source>
</evidence>
<feature type="transmembrane region" description="Helical" evidence="1">
    <location>
        <begin position="188"/>
        <end position="206"/>
    </location>
</feature>
<evidence type="ECO:0000256" key="1">
    <source>
        <dbReference type="SAM" id="Phobius"/>
    </source>
</evidence>
<keyword evidence="1" id="KW-1133">Transmembrane helix</keyword>
<accession>A0A4P6EGC3</accession>
<reference evidence="2 3" key="1">
    <citation type="submission" date="2019-01" db="EMBL/GenBank/DDBJ databases">
        <title>Genome sequencing of strain DFW100M-13.</title>
        <authorList>
            <person name="Heo J."/>
            <person name="Kim S.-J."/>
            <person name="Kim J.-S."/>
            <person name="Hong S.-B."/>
            <person name="Kwon S.-W."/>
        </authorList>
    </citation>
    <scope>NUCLEOTIDE SEQUENCE [LARGE SCALE GENOMIC DNA]</scope>
    <source>
        <strain evidence="2 3">DFW100M-13</strain>
    </source>
</reference>
<dbReference type="AlphaFoldDB" id="A0A4P6EGC3"/>
<dbReference type="Proteomes" id="UP000293995">
    <property type="component" value="Chromosome"/>
</dbReference>
<keyword evidence="1" id="KW-0472">Membrane</keyword>
<feature type="transmembrane region" description="Helical" evidence="1">
    <location>
        <begin position="54"/>
        <end position="79"/>
    </location>
</feature>